<dbReference type="PANTHER" id="PTHR35519:SF2">
    <property type="entry name" value="PH DOMAIN PROTEIN"/>
    <property type="match status" value="1"/>
</dbReference>
<feature type="compositionally biased region" description="Low complexity" evidence="1">
    <location>
        <begin position="224"/>
        <end position="239"/>
    </location>
</feature>
<name>A0A4P6XQF2_9ASCO</name>
<feature type="region of interest" description="Disordered" evidence="1">
    <location>
        <begin position="216"/>
        <end position="247"/>
    </location>
</feature>
<evidence type="ECO:0000313" key="3">
    <source>
        <dbReference type="EMBL" id="QBM87964.1"/>
    </source>
</evidence>
<keyword evidence="2" id="KW-0812">Transmembrane</keyword>
<accession>A0A4P6XQF2</accession>
<evidence type="ECO:0000256" key="2">
    <source>
        <dbReference type="SAM" id="Phobius"/>
    </source>
</evidence>
<proteinExistence type="predicted"/>
<keyword evidence="2" id="KW-1133">Transmembrane helix</keyword>
<dbReference type="EMBL" id="CP034457">
    <property type="protein sequence ID" value="QBM87964.1"/>
    <property type="molecule type" value="Genomic_DNA"/>
</dbReference>
<dbReference type="InterPro" id="IPR025187">
    <property type="entry name" value="DUF4112"/>
</dbReference>
<organism evidence="3 4">
    <name type="scientific">Metschnikowia aff. pulcherrima</name>
    <dbReference type="NCBI Taxonomy" id="2163413"/>
    <lineage>
        <taxon>Eukaryota</taxon>
        <taxon>Fungi</taxon>
        <taxon>Dikarya</taxon>
        <taxon>Ascomycota</taxon>
        <taxon>Saccharomycotina</taxon>
        <taxon>Pichiomycetes</taxon>
        <taxon>Metschnikowiaceae</taxon>
        <taxon>Metschnikowia</taxon>
    </lineage>
</organism>
<reference evidence="4" key="1">
    <citation type="submission" date="2019-03" db="EMBL/GenBank/DDBJ databases">
        <title>Snf2 controls pulcherriminic acid biosynthesis and connects pigmentation and antifungal activity of the yeast Metschnikowia pulcherrima.</title>
        <authorList>
            <person name="Gore-Lloyd D."/>
            <person name="Sumann I."/>
            <person name="Brachmann A.O."/>
            <person name="Schneeberger K."/>
            <person name="Ortiz-Merino R.A."/>
            <person name="Moreno-Beltran M."/>
            <person name="Schlaefli M."/>
            <person name="Kirner P."/>
            <person name="Santos Kron A."/>
            <person name="Wolfe K.H."/>
            <person name="Piel J."/>
            <person name="Ahrens C.H."/>
            <person name="Henk D."/>
            <person name="Freimoser F.M."/>
        </authorList>
    </citation>
    <scope>NUCLEOTIDE SEQUENCE [LARGE SCALE GENOMIC DNA]</scope>
    <source>
        <strain evidence="4">APC 1.2</strain>
    </source>
</reference>
<keyword evidence="4" id="KW-1185">Reference proteome</keyword>
<dbReference type="PANTHER" id="PTHR35519">
    <property type="entry name" value="MEMBRANE PROTEINS"/>
    <property type="match status" value="1"/>
</dbReference>
<feature type="transmembrane region" description="Helical" evidence="2">
    <location>
        <begin position="124"/>
        <end position="147"/>
    </location>
</feature>
<sequence length="261" mass="29382">MSSFAIKWLTNRFLKDNQFTKFGVEDPYYEYIVVGHDSQGRPKHKKTKRQIPQGISENDTKVLLAVKQQAFRYDMWFTFFGVRFGLANIVGFIPIAGAFVSNYWSLSLFWKARSLDDGLPLDIQLIFLFNILVDFLLSLIPIVGDIIEIGYKANLRNFLLLEKHLLRVGKKNMGLITEDEVRPGFLNDKIQPYVEENIVPGAAKAGEQIAKFVKSNFKTSPPDSSVTSSATTQSSDATAIGTLETPVDDDTKSIRSFVDAK</sequence>
<dbReference type="Pfam" id="PF13430">
    <property type="entry name" value="DUF4112"/>
    <property type="match status" value="1"/>
</dbReference>
<dbReference type="AlphaFoldDB" id="A0A4P6XQF2"/>
<protein>
    <submittedName>
        <fullName evidence="3">Uncharacterized protein</fullName>
    </submittedName>
</protein>
<evidence type="ECO:0000256" key="1">
    <source>
        <dbReference type="SAM" id="MobiDB-lite"/>
    </source>
</evidence>
<evidence type="ECO:0000313" key="4">
    <source>
        <dbReference type="Proteomes" id="UP000292447"/>
    </source>
</evidence>
<dbReference type="STRING" id="2163413.A0A4P6XQF2"/>
<feature type="transmembrane region" description="Helical" evidence="2">
    <location>
        <begin position="76"/>
        <end position="104"/>
    </location>
</feature>
<keyword evidence="2" id="KW-0472">Membrane</keyword>
<dbReference type="Proteomes" id="UP000292447">
    <property type="component" value="Chromosome II"/>
</dbReference>
<gene>
    <name evidence="3" type="primary">MPUL0B11780</name>
    <name evidence="3" type="ORF">METSCH_B11780</name>
</gene>